<reference evidence="2 3" key="1">
    <citation type="journal article" date="2012" name="Genome Biol.">
        <title>Genome and low-iron response of an oceanic diatom adapted to chronic iron limitation.</title>
        <authorList>
            <person name="Lommer M."/>
            <person name="Specht M."/>
            <person name="Roy A.S."/>
            <person name="Kraemer L."/>
            <person name="Andreson R."/>
            <person name="Gutowska M.A."/>
            <person name="Wolf J."/>
            <person name="Bergner S.V."/>
            <person name="Schilhabel M.B."/>
            <person name="Klostermeier U.C."/>
            <person name="Beiko R.G."/>
            <person name="Rosenstiel P."/>
            <person name="Hippler M."/>
            <person name="Laroche J."/>
        </authorList>
    </citation>
    <scope>NUCLEOTIDE SEQUENCE [LARGE SCALE GENOMIC DNA]</scope>
    <source>
        <strain evidence="2 3">CCMP1005</strain>
    </source>
</reference>
<feature type="region of interest" description="Disordered" evidence="1">
    <location>
        <begin position="152"/>
        <end position="250"/>
    </location>
</feature>
<proteinExistence type="predicted"/>
<accession>K0TH09</accession>
<feature type="region of interest" description="Disordered" evidence="1">
    <location>
        <begin position="367"/>
        <end position="416"/>
    </location>
</feature>
<feature type="compositionally biased region" description="Gly residues" evidence="1">
    <location>
        <begin position="369"/>
        <end position="381"/>
    </location>
</feature>
<protein>
    <submittedName>
        <fullName evidence="2">Uncharacterized protein</fullName>
    </submittedName>
</protein>
<dbReference type="EMBL" id="AGNL01009690">
    <property type="protein sequence ID" value="EJK69702.1"/>
    <property type="molecule type" value="Genomic_DNA"/>
</dbReference>
<evidence type="ECO:0000313" key="3">
    <source>
        <dbReference type="Proteomes" id="UP000266841"/>
    </source>
</evidence>
<organism evidence="2 3">
    <name type="scientific">Thalassiosira oceanica</name>
    <name type="common">Marine diatom</name>
    <dbReference type="NCBI Taxonomy" id="159749"/>
    <lineage>
        <taxon>Eukaryota</taxon>
        <taxon>Sar</taxon>
        <taxon>Stramenopiles</taxon>
        <taxon>Ochrophyta</taxon>
        <taxon>Bacillariophyta</taxon>
        <taxon>Coscinodiscophyceae</taxon>
        <taxon>Thalassiosirophycidae</taxon>
        <taxon>Thalassiosirales</taxon>
        <taxon>Thalassiosiraceae</taxon>
        <taxon>Thalassiosira</taxon>
    </lineage>
</organism>
<feature type="compositionally biased region" description="Basic and acidic residues" evidence="1">
    <location>
        <begin position="154"/>
        <end position="167"/>
    </location>
</feature>
<feature type="compositionally biased region" description="Basic and acidic residues" evidence="1">
    <location>
        <begin position="96"/>
        <end position="105"/>
    </location>
</feature>
<feature type="region of interest" description="Disordered" evidence="1">
    <location>
        <begin position="1"/>
        <end position="22"/>
    </location>
</feature>
<name>K0TH09_THAOC</name>
<feature type="compositionally biased region" description="Basic and acidic residues" evidence="1">
    <location>
        <begin position="308"/>
        <end position="332"/>
    </location>
</feature>
<gene>
    <name evidence="2" type="ORF">THAOC_09014</name>
</gene>
<evidence type="ECO:0000256" key="1">
    <source>
        <dbReference type="SAM" id="MobiDB-lite"/>
    </source>
</evidence>
<comment type="caution">
    <text evidence="2">The sequence shown here is derived from an EMBL/GenBank/DDBJ whole genome shotgun (WGS) entry which is preliminary data.</text>
</comment>
<dbReference type="AlphaFoldDB" id="K0TH09"/>
<feature type="non-terminal residue" evidence="2">
    <location>
        <position position="416"/>
    </location>
</feature>
<keyword evidence="3" id="KW-1185">Reference proteome</keyword>
<feature type="region of interest" description="Disordered" evidence="1">
    <location>
        <begin position="276"/>
        <end position="354"/>
    </location>
</feature>
<dbReference type="Proteomes" id="UP000266841">
    <property type="component" value="Unassembled WGS sequence"/>
</dbReference>
<feature type="region of interest" description="Disordered" evidence="1">
    <location>
        <begin position="96"/>
        <end position="131"/>
    </location>
</feature>
<evidence type="ECO:0000313" key="2">
    <source>
        <dbReference type="EMBL" id="EJK69702.1"/>
    </source>
</evidence>
<sequence>MSLLPLLTRPAMPQGSKLRRTTATERAGGRLGIYPNGGVLGDRGVAGAAASTVMTEPDLPGRVVTSSLSSHASHTPSRVGWDGALLSDRGVKASEECISERKDRPSGAAAEAWARDPRGTGGRRIPPRRRRLVGRSDASICRLAVHGAALRSAARAETEHARNEPRDSGSSGDRGEGGGPRRTKSDARPGRRMRLWTTQTDADRGLGGPRVFEGGACGKWTPSSPRPPPSDGPGVARRRSRVTDATINGSEQCGDGLWTFGGMERVQARAAVRLPRGKTTGSGGAWTGGLLWEKPQEPQGAEGGGRGARGDGGRGEGGRRDGGEEAGGDHLIDVPPSETPPKRPLSRTFGGGTPCLLDSIEHRGWYRLGEGGGPEGGGGNRMGRERTLGRRAASVESATSGEISRSACRGGVPKDP</sequence>